<evidence type="ECO:0000313" key="2">
    <source>
        <dbReference type="Proteomes" id="UP001144451"/>
    </source>
</evidence>
<dbReference type="EMBL" id="BSDQ01000001">
    <property type="protein sequence ID" value="GLI32485.1"/>
    <property type="molecule type" value="Genomic_DNA"/>
</dbReference>
<organism evidence="1 2">
    <name type="scientific">Brachybacterium conglomeratum</name>
    <dbReference type="NCBI Taxonomy" id="47846"/>
    <lineage>
        <taxon>Bacteria</taxon>
        <taxon>Bacillati</taxon>
        <taxon>Actinomycetota</taxon>
        <taxon>Actinomycetes</taxon>
        <taxon>Micrococcales</taxon>
        <taxon>Dermabacteraceae</taxon>
        <taxon>Brachybacterium</taxon>
    </lineage>
</organism>
<gene>
    <name evidence="1" type="ORF">BCONGLO52_33260</name>
</gene>
<comment type="caution">
    <text evidence="1">The sequence shown here is derived from an EMBL/GenBank/DDBJ whole genome shotgun (WGS) entry which is preliminary data.</text>
</comment>
<name>A0ABQ5RMV7_9MICO</name>
<evidence type="ECO:0000313" key="1">
    <source>
        <dbReference type="EMBL" id="GLI32485.1"/>
    </source>
</evidence>
<dbReference type="RefSeq" id="WP_206516190.1">
    <property type="nucleotide sequence ID" value="NZ_BSDQ01000001.1"/>
</dbReference>
<reference evidence="1" key="1">
    <citation type="submission" date="2022-12" db="EMBL/GenBank/DDBJ databases">
        <title>Reference genome sequencing for broad-spectrum identification of bacterial and archaeal isolates by mass spectrometry.</title>
        <authorList>
            <person name="Sekiguchi Y."/>
            <person name="Tourlousse D.M."/>
        </authorList>
    </citation>
    <scope>NUCLEOTIDE SEQUENCE</scope>
    <source>
        <strain evidence="1">5-2</strain>
    </source>
</reference>
<keyword evidence="2" id="KW-1185">Reference proteome</keyword>
<accession>A0ABQ5RMV7</accession>
<sequence>MTLDIVGDLLETWTAVTKSPAATTYDEVLREVAARAEHAHCLSKADFGALVVWKRLRADTRWAKSLMETPDSRVRQVTHDAWVLANDESLSIPRAGRAAQEELWQLPGCGGSGAVASAILVALSPGRMAVWDRRARESLRAYGREPSPGNGRYQRYLEIVEELASDVTERAGGSHAFTPRDIDLSLYHLAHRVTKDEQGEYDIAPPADGSP</sequence>
<dbReference type="Proteomes" id="UP001144451">
    <property type="component" value="Unassembled WGS sequence"/>
</dbReference>
<protein>
    <recommendedName>
        <fullName evidence="3">DUF222 domain-containing protein</fullName>
    </recommendedName>
</protein>
<dbReference type="GeneID" id="78122760"/>
<proteinExistence type="predicted"/>
<evidence type="ECO:0008006" key="3">
    <source>
        <dbReference type="Google" id="ProtNLM"/>
    </source>
</evidence>